<dbReference type="PANTHER" id="PTHR14407:SF9">
    <property type="entry name" value="BLOC-3 COMPLEX MEMBER HPS4"/>
    <property type="match status" value="1"/>
</dbReference>
<dbReference type="AlphaFoldDB" id="T1J2N8"/>
<dbReference type="OMA" id="YACCSPV"/>
<dbReference type="eggNOG" id="ENOG502QSIZ">
    <property type="taxonomic scope" value="Eukaryota"/>
</dbReference>
<accession>T1J2N8</accession>
<evidence type="ECO:0000313" key="3">
    <source>
        <dbReference type="Proteomes" id="UP000014500"/>
    </source>
</evidence>
<dbReference type="Proteomes" id="UP000014500">
    <property type="component" value="Unassembled WGS sequence"/>
</dbReference>
<evidence type="ECO:0000259" key="1">
    <source>
        <dbReference type="Pfam" id="PF19031"/>
    </source>
</evidence>
<reference evidence="3" key="1">
    <citation type="submission" date="2011-05" db="EMBL/GenBank/DDBJ databases">
        <authorList>
            <person name="Richards S.R."/>
            <person name="Qu J."/>
            <person name="Jiang H."/>
            <person name="Jhangiani S.N."/>
            <person name="Agravi P."/>
            <person name="Goodspeed R."/>
            <person name="Gross S."/>
            <person name="Mandapat C."/>
            <person name="Jackson L."/>
            <person name="Mathew T."/>
            <person name="Pu L."/>
            <person name="Thornton R."/>
            <person name="Saada N."/>
            <person name="Wilczek-Boney K.B."/>
            <person name="Lee S."/>
            <person name="Kovar C."/>
            <person name="Wu Y."/>
            <person name="Scherer S.E."/>
            <person name="Worley K.C."/>
            <person name="Muzny D.M."/>
            <person name="Gibbs R."/>
        </authorList>
    </citation>
    <scope>NUCLEOTIDE SEQUENCE</scope>
    <source>
        <strain evidence="3">Brora</strain>
    </source>
</reference>
<evidence type="ECO:0000313" key="2">
    <source>
        <dbReference type="EnsemblMetazoa" id="SMAR007836-PA"/>
    </source>
</evidence>
<proteinExistence type="predicted"/>
<dbReference type="InterPro" id="IPR026091">
    <property type="entry name" value="HPS4"/>
</dbReference>
<dbReference type="PANTHER" id="PTHR14407">
    <property type="entry name" value="HERMANSKY-PUDLAK SYNDROME 4 PROTEIN LIGHT-EAR PROTEIN-RELATED"/>
    <property type="match status" value="1"/>
</dbReference>
<dbReference type="EnsemblMetazoa" id="SMAR007836-RA">
    <property type="protein sequence ID" value="SMAR007836-PA"/>
    <property type="gene ID" value="SMAR007836"/>
</dbReference>
<dbReference type="HOGENOM" id="CLU_607389_0_0_1"/>
<dbReference type="STRING" id="126957.T1J2N8"/>
<dbReference type="InterPro" id="IPR043987">
    <property type="entry name" value="CCZ1/INTU/HSP4_longin_1"/>
</dbReference>
<sequence>MRPTKRWDEVQIFFVYDTAYVLNEYDDPQNAIIYFHPDDLSDTVRCTLCCQLMGILQFCKSVFSPPKMINLQTKKFAIKVTGRFALCLGGTSDMPDSVLHRQLLSLFNLFTFYHKSFEAVFEECRYRCNKFEDIMEMMCKKYLSASQHFGNTQTLTFQALPSLYLPKSAGIIFLRASQILQSCIDVEGVISGCIVTKNEVLYTLLPPSILRLLWFIPAHKPELLATSVKTVFPLPDCTFLVYVYLSEDQMSDIDTVPTEMEKNETNTSNSFDKIDKMNKFVLYMQGNSETQLMVLMKEESSKDPIKITKLWKIGLSSLVDLEMDIKNCLENTLKKDFADNYLLMQYDQMWANMKGHTIPARPEKINDQLFNRSTQLIHEILDQDSSIKSFSLRHADSLIYTHSLGSLQTYCQYNLSKMHLSDKLECAAEIVNSVEGATKCNLERDHGIILL</sequence>
<organism evidence="2 3">
    <name type="scientific">Strigamia maritima</name>
    <name type="common">European centipede</name>
    <name type="synonym">Geophilus maritimus</name>
    <dbReference type="NCBI Taxonomy" id="126957"/>
    <lineage>
        <taxon>Eukaryota</taxon>
        <taxon>Metazoa</taxon>
        <taxon>Ecdysozoa</taxon>
        <taxon>Arthropoda</taxon>
        <taxon>Myriapoda</taxon>
        <taxon>Chilopoda</taxon>
        <taxon>Pleurostigmophora</taxon>
        <taxon>Geophilomorpha</taxon>
        <taxon>Linotaeniidae</taxon>
        <taxon>Strigamia</taxon>
    </lineage>
</organism>
<dbReference type="Pfam" id="PF19031">
    <property type="entry name" value="Intu_longin_1"/>
    <property type="match status" value="1"/>
</dbReference>
<reference evidence="2" key="2">
    <citation type="submission" date="2015-02" db="UniProtKB">
        <authorList>
            <consortium name="EnsemblMetazoa"/>
        </authorList>
    </citation>
    <scope>IDENTIFICATION</scope>
</reference>
<name>T1J2N8_STRMM</name>
<dbReference type="PhylomeDB" id="T1J2N8"/>
<dbReference type="GO" id="GO:0016192">
    <property type="term" value="P:vesicle-mediated transport"/>
    <property type="evidence" value="ECO:0007669"/>
    <property type="project" value="InterPro"/>
</dbReference>
<dbReference type="EMBL" id="JH431806">
    <property type="status" value="NOT_ANNOTATED_CDS"/>
    <property type="molecule type" value="Genomic_DNA"/>
</dbReference>
<feature type="domain" description="CCZ1/INTU/HSP4 first Longin" evidence="1">
    <location>
        <begin position="10"/>
        <end position="114"/>
    </location>
</feature>
<protein>
    <recommendedName>
        <fullName evidence="1">CCZ1/INTU/HSP4 first Longin domain-containing protein</fullName>
    </recommendedName>
</protein>
<keyword evidence="3" id="KW-1185">Reference proteome</keyword>